<dbReference type="STRING" id="714943.Mucpa_6700"/>
<dbReference type="InterPro" id="IPR029069">
    <property type="entry name" value="HotDog_dom_sf"/>
</dbReference>
<keyword evidence="2" id="KW-0378">Hydrolase</keyword>
<accession>H1YDR1</accession>
<evidence type="ECO:0000313" key="4">
    <source>
        <dbReference type="Proteomes" id="UP000002774"/>
    </source>
</evidence>
<dbReference type="OrthoDB" id="9791529at2"/>
<evidence type="ECO:0000313" key="3">
    <source>
        <dbReference type="EMBL" id="EHQ30750.1"/>
    </source>
</evidence>
<keyword evidence="4" id="KW-1185">Reference proteome</keyword>
<dbReference type="Pfam" id="PF13279">
    <property type="entry name" value="4HBT_2"/>
    <property type="match status" value="1"/>
</dbReference>
<dbReference type="SUPFAM" id="SSF54637">
    <property type="entry name" value="Thioesterase/thiol ester dehydrase-isomerase"/>
    <property type="match status" value="1"/>
</dbReference>
<dbReference type="eggNOG" id="COG0824">
    <property type="taxonomic scope" value="Bacteria"/>
</dbReference>
<protein>
    <submittedName>
        <fullName evidence="3">Acyl-ACP thioesterase</fullName>
    </submittedName>
</protein>
<organism evidence="3 4">
    <name type="scientific">Mucilaginibacter paludis DSM 18603</name>
    <dbReference type="NCBI Taxonomy" id="714943"/>
    <lineage>
        <taxon>Bacteria</taxon>
        <taxon>Pseudomonadati</taxon>
        <taxon>Bacteroidota</taxon>
        <taxon>Sphingobacteriia</taxon>
        <taxon>Sphingobacteriales</taxon>
        <taxon>Sphingobacteriaceae</taxon>
        <taxon>Mucilaginibacter</taxon>
    </lineage>
</organism>
<dbReference type="CDD" id="cd00586">
    <property type="entry name" value="4HBT"/>
    <property type="match status" value="1"/>
</dbReference>
<sequence>MLTSTTYKVFETELRVRPDDIDMFQHVHNSKYLDYVLAARYDQMDQCYGMSMEKFMARGFGWVVKAVQINYKRALMLGDYFFVRTGIESIDERGCRVKFTINNKANDKLCSDGWFDFVMIDMKNGKGVKIPDDILEHYSMLVDE</sequence>
<dbReference type="AlphaFoldDB" id="H1YDR1"/>
<dbReference type="RefSeq" id="WP_008512701.1">
    <property type="nucleotide sequence ID" value="NZ_CM001403.1"/>
</dbReference>
<evidence type="ECO:0000256" key="2">
    <source>
        <dbReference type="ARBA" id="ARBA00022801"/>
    </source>
</evidence>
<dbReference type="GO" id="GO:0047617">
    <property type="term" value="F:fatty acyl-CoA hydrolase activity"/>
    <property type="evidence" value="ECO:0007669"/>
    <property type="project" value="TreeGrafter"/>
</dbReference>
<dbReference type="PANTHER" id="PTHR31793:SF27">
    <property type="entry name" value="NOVEL THIOESTERASE SUPERFAMILY DOMAIN AND SAPOSIN A-TYPE DOMAIN CONTAINING PROTEIN (0610012H03RIK)"/>
    <property type="match status" value="1"/>
</dbReference>
<comment type="similarity">
    <text evidence="1">Belongs to the 4-hydroxybenzoyl-CoA thioesterase family.</text>
</comment>
<dbReference type="PANTHER" id="PTHR31793">
    <property type="entry name" value="4-HYDROXYBENZOYL-COA THIOESTERASE FAMILY MEMBER"/>
    <property type="match status" value="1"/>
</dbReference>
<reference evidence="3" key="1">
    <citation type="submission" date="2011-09" db="EMBL/GenBank/DDBJ databases">
        <title>The permanent draft genome of Mucilaginibacter paludis DSM 18603.</title>
        <authorList>
            <consortium name="US DOE Joint Genome Institute (JGI-PGF)"/>
            <person name="Lucas S."/>
            <person name="Han J."/>
            <person name="Lapidus A."/>
            <person name="Bruce D."/>
            <person name="Goodwin L."/>
            <person name="Pitluck S."/>
            <person name="Peters L."/>
            <person name="Kyrpides N."/>
            <person name="Mavromatis K."/>
            <person name="Ivanova N."/>
            <person name="Mikhailova N."/>
            <person name="Held B."/>
            <person name="Detter J.C."/>
            <person name="Tapia R."/>
            <person name="Han C."/>
            <person name="Land M."/>
            <person name="Hauser L."/>
            <person name="Markowitz V."/>
            <person name="Cheng J.-F."/>
            <person name="Hugenholtz P."/>
            <person name="Woyke T."/>
            <person name="Wu D."/>
            <person name="Tindall B."/>
            <person name="Brambilla E."/>
            <person name="Klenk H.-P."/>
            <person name="Eisen J.A."/>
        </authorList>
    </citation>
    <scope>NUCLEOTIDE SEQUENCE [LARGE SCALE GENOMIC DNA]</scope>
    <source>
        <strain evidence="3">DSM 18603</strain>
    </source>
</reference>
<dbReference type="EMBL" id="CM001403">
    <property type="protein sequence ID" value="EHQ30750.1"/>
    <property type="molecule type" value="Genomic_DNA"/>
</dbReference>
<proteinExistence type="inferred from homology"/>
<dbReference type="Gene3D" id="3.10.129.10">
    <property type="entry name" value="Hotdog Thioesterase"/>
    <property type="match status" value="1"/>
</dbReference>
<evidence type="ECO:0000256" key="1">
    <source>
        <dbReference type="ARBA" id="ARBA00005953"/>
    </source>
</evidence>
<dbReference type="HOGENOM" id="CLU_101141_4_2_10"/>
<dbReference type="InterPro" id="IPR050563">
    <property type="entry name" value="4-hydroxybenzoyl-CoA_TE"/>
</dbReference>
<dbReference type="Proteomes" id="UP000002774">
    <property type="component" value="Chromosome"/>
</dbReference>
<name>H1YDR1_9SPHI</name>
<gene>
    <name evidence="3" type="ORF">Mucpa_6700</name>
</gene>